<name>A0A1Y4QIT4_9FIRM</name>
<comment type="caution">
    <text evidence="3">The sequence shown here is derived from an EMBL/GenBank/DDBJ whole genome shotgun (WGS) entry which is preliminary data.</text>
</comment>
<organism evidence="3 4">
    <name type="scientific">Thomasclavelia spiroformis</name>
    <dbReference type="NCBI Taxonomy" id="29348"/>
    <lineage>
        <taxon>Bacteria</taxon>
        <taxon>Bacillati</taxon>
        <taxon>Bacillota</taxon>
        <taxon>Erysipelotrichia</taxon>
        <taxon>Erysipelotrichales</taxon>
        <taxon>Coprobacillaceae</taxon>
        <taxon>Thomasclavelia</taxon>
    </lineage>
</organism>
<evidence type="ECO:0000313" key="4">
    <source>
        <dbReference type="Proteomes" id="UP000196258"/>
    </source>
</evidence>
<gene>
    <name evidence="3" type="ORF">B5E91_07500</name>
</gene>
<evidence type="ECO:0000256" key="2">
    <source>
        <dbReference type="SAM" id="Phobius"/>
    </source>
</evidence>
<dbReference type="RefSeq" id="WP_087256519.1">
    <property type="nucleotide sequence ID" value="NZ_NFLB01000007.1"/>
</dbReference>
<dbReference type="EMBL" id="NFLB01000007">
    <property type="protein sequence ID" value="OUQ05158.1"/>
    <property type="molecule type" value="Genomic_DNA"/>
</dbReference>
<keyword evidence="2" id="KW-1133">Transmembrane helix</keyword>
<dbReference type="Proteomes" id="UP000196258">
    <property type="component" value="Unassembled WGS sequence"/>
</dbReference>
<feature type="transmembrane region" description="Helical" evidence="2">
    <location>
        <begin position="656"/>
        <end position="678"/>
    </location>
</feature>
<feature type="transmembrane region" description="Helical" evidence="2">
    <location>
        <begin position="690"/>
        <end position="711"/>
    </location>
</feature>
<keyword evidence="2" id="KW-0472">Membrane</keyword>
<accession>A0A1Y4QIT4</accession>
<reference evidence="4" key="1">
    <citation type="submission" date="2017-04" db="EMBL/GenBank/DDBJ databases">
        <title>Function of individual gut microbiota members based on whole genome sequencing of pure cultures obtained from chicken caecum.</title>
        <authorList>
            <person name="Medvecky M."/>
            <person name="Cejkova D."/>
            <person name="Polansky O."/>
            <person name="Karasova D."/>
            <person name="Kubasova T."/>
            <person name="Cizek A."/>
            <person name="Rychlik I."/>
        </authorList>
    </citation>
    <scope>NUCLEOTIDE SEQUENCE [LARGE SCALE GENOMIC DNA]</scope>
    <source>
        <strain evidence="4">An149</strain>
    </source>
</reference>
<keyword evidence="1" id="KW-0175">Coiled coil</keyword>
<dbReference type="AlphaFoldDB" id="A0A1Y4QIT4"/>
<evidence type="ECO:0000256" key="1">
    <source>
        <dbReference type="SAM" id="Coils"/>
    </source>
</evidence>
<protein>
    <submittedName>
        <fullName evidence="3">Uncharacterized protein</fullName>
    </submittedName>
</protein>
<proteinExistence type="predicted"/>
<keyword evidence="2" id="KW-0812">Transmembrane</keyword>
<evidence type="ECO:0000313" key="3">
    <source>
        <dbReference type="EMBL" id="OUQ05158.1"/>
    </source>
</evidence>
<sequence>MDKGYLVVFDDAENYKAKAYDIDSDVKEDDAKKLAIEDYTFYKFIEDNKVIYFTDKKIWNTYLKKLLDFLKAKQSEINEFQSSSFKDKQLEVITEKIKLIESVKNIEAIEVTDVNILEKINATPLFRIDKENEVKNDPVCSYHTFIFPFRIIDKSNGIKRKEHDFSAYNTKEILEKEISIANDSVWKKSENYSSKESITRDEVRKQTKILDEKLFKLRYNEAQYFNDAPLRAIFGFYDQDQNQVVTNYVFNHDLIHEKAKLIIQVASENEPKEYQLLLNDIKLKLFNTDVAMMIFEAENHDYPDIKDIKLINEYVRRISTPNLTIESNPCAYYWEIKFKDANGKNVSLKDDCYDALNGDLENINTTKIVDSIKQLLLYPYINENSRKDVCLSSSVEKLNKEENKNKKLYLIEPVLDDRMFVCTFIKNDAVINKVKNKYVEINGKYEELKKEEKKSKKKEPKSLFVNYKYGYQIDEEVAKELYSIVYIDATTSSCQSMHDIQALLSRDLYTRWIDYGTLYASTHHSFVAISTSDCPGYLIDYFLTLYVDMTILTLIQRATIIVYQNYASLLTKGIEADKKNITQAKLNTLLNLHEKYIGFQNQLLFFEVSPEEQGMELYQMLVKSLYINEEKDALAEQFKSLYDVTNANQNSTFNKYAAIMASIALVFTSITFIYDMFKTDISNISKIPDIYVRGIILLITFIIIGVIIWYVRNKYRRNK</sequence>
<feature type="coiled-coil region" evidence="1">
    <location>
        <begin position="431"/>
        <end position="458"/>
    </location>
</feature>